<comment type="caution">
    <text evidence="1">The sequence shown here is derived from an EMBL/GenBank/DDBJ whole genome shotgun (WGS) entry which is preliminary data.</text>
</comment>
<evidence type="ECO:0000313" key="1">
    <source>
        <dbReference type="EMBL" id="KAK3802563.1"/>
    </source>
</evidence>
<proteinExistence type="predicted"/>
<evidence type="ECO:0000313" key="2">
    <source>
        <dbReference type="Proteomes" id="UP001283361"/>
    </source>
</evidence>
<dbReference type="AlphaFoldDB" id="A0AAE1BAL8"/>
<accession>A0AAE1BAL8</accession>
<gene>
    <name evidence="1" type="ORF">RRG08_033222</name>
</gene>
<organism evidence="1 2">
    <name type="scientific">Elysia crispata</name>
    <name type="common">lettuce slug</name>
    <dbReference type="NCBI Taxonomy" id="231223"/>
    <lineage>
        <taxon>Eukaryota</taxon>
        <taxon>Metazoa</taxon>
        <taxon>Spiralia</taxon>
        <taxon>Lophotrochozoa</taxon>
        <taxon>Mollusca</taxon>
        <taxon>Gastropoda</taxon>
        <taxon>Heterobranchia</taxon>
        <taxon>Euthyneura</taxon>
        <taxon>Panpulmonata</taxon>
        <taxon>Sacoglossa</taxon>
        <taxon>Placobranchoidea</taxon>
        <taxon>Plakobranchidae</taxon>
        <taxon>Elysia</taxon>
    </lineage>
</organism>
<keyword evidence="2" id="KW-1185">Reference proteome</keyword>
<name>A0AAE1BAL8_9GAST</name>
<dbReference type="EMBL" id="JAWDGP010000228">
    <property type="protein sequence ID" value="KAK3802563.1"/>
    <property type="molecule type" value="Genomic_DNA"/>
</dbReference>
<sequence length="83" mass="9349">MYEYLSLDTSADGFRYRKTNISPIRLRLVVERNQTRCWSPETVADLPIYMIEHTCPIPGGINYAASQALLDGSDLTLIKTGLN</sequence>
<dbReference type="Proteomes" id="UP001283361">
    <property type="component" value="Unassembled WGS sequence"/>
</dbReference>
<protein>
    <submittedName>
        <fullName evidence="1">Uncharacterized protein</fullName>
    </submittedName>
</protein>
<reference evidence="1" key="1">
    <citation type="journal article" date="2023" name="G3 (Bethesda)">
        <title>A reference genome for the long-term kleptoplast-retaining sea slug Elysia crispata morphotype clarki.</title>
        <authorList>
            <person name="Eastman K.E."/>
            <person name="Pendleton A.L."/>
            <person name="Shaikh M.A."/>
            <person name="Suttiyut T."/>
            <person name="Ogas R."/>
            <person name="Tomko P."/>
            <person name="Gavelis G."/>
            <person name="Widhalm J.R."/>
            <person name="Wisecaver J.H."/>
        </authorList>
    </citation>
    <scope>NUCLEOTIDE SEQUENCE</scope>
    <source>
        <strain evidence="1">ECLA1</strain>
    </source>
</reference>